<accession>A0A1M5URR3</accession>
<feature type="active site" description="Tele-AMP-histidine intermediate" evidence="1">
    <location>
        <position position="100"/>
    </location>
</feature>
<dbReference type="PROSITE" id="PS51084">
    <property type="entry name" value="HIT_2"/>
    <property type="match status" value="1"/>
</dbReference>
<dbReference type="InterPro" id="IPR036265">
    <property type="entry name" value="HIT-like_sf"/>
</dbReference>
<evidence type="ECO:0000259" key="4">
    <source>
        <dbReference type="PROSITE" id="PS51084"/>
    </source>
</evidence>
<sequence>MNDCIFCKIAHGEIPTDKIYEDDKVIVFNDINPQSPVHFLVIPKEHISSIKEIDENNVSIISHIVLIIKKIAKEKGLDEKGYRIINNCGEYGGQTVEHLHFHVLGGRQLLWPPG</sequence>
<proteinExistence type="predicted"/>
<dbReference type="CDD" id="cd01276">
    <property type="entry name" value="PKCI_related"/>
    <property type="match status" value="1"/>
</dbReference>
<evidence type="ECO:0000313" key="6">
    <source>
        <dbReference type="Proteomes" id="UP000184389"/>
    </source>
</evidence>
<dbReference type="STRING" id="1123281.SAMN02745180_00744"/>
<evidence type="ECO:0000256" key="3">
    <source>
        <dbReference type="PROSITE-ProRule" id="PRU00464"/>
    </source>
</evidence>
<reference evidence="5 6" key="1">
    <citation type="submission" date="2016-11" db="EMBL/GenBank/DDBJ databases">
        <authorList>
            <person name="Jaros S."/>
            <person name="Januszkiewicz K."/>
            <person name="Wedrychowicz H."/>
        </authorList>
    </citation>
    <scope>NUCLEOTIDE SEQUENCE [LARGE SCALE GENOMIC DNA]</scope>
    <source>
        <strain evidence="5 6">DSM 13106</strain>
    </source>
</reference>
<name>A0A1M5URR3_9FIRM</name>
<dbReference type="InterPro" id="IPR011146">
    <property type="entry name" value="HIT-like"/>
</dbReference>
<dbReference type="InterPro" id="IPR001310">
    <property type="entry name" value="Histidine_triad_HIT"/>
</dbReference>
<feature type="domain" description="HIT" evidence="4">
    <location>
        <begin position="5"/>
        <end position="114"/>
    </location>
</feature>
<organism evidence="5 6">
    <name type="scientific">Sporanaerobacter acetigenes DSM 13106</name>
    <dbReference type="NCBI Taxonomy" id="1123281"/>
    <lineage>
        <taxon>Bacteria</taxon>
        <taxon>Bacillati</taxon>
        <taxon>Bacillota</taxon>
        <taxon>Tissierellia</taxon>
        <taxon>Tissierellales</taxon>
        <taxon>Sporanaerobacteraceae</taxon>
        <taxon>Sporanaerobacter</taxon>
    </lineage>
</organism>
<evidence type="ECO:0000256" key="1">
    <source>
        <dbReference type="PIRSR" id="PIRSR601310-1"/>
    </source>
</evidence>
<dbReference type="SUPFAM" id="SSF54197">
    <property type="entry name" value="HIT-like"/>
    <property type="match status" value="1"/>
</dbReference>
<gene>
    <name evidence="5" type="ORF">SAMN02745180_00744</name>
</gene>
<dbReference type="PANTHER" id="PTHR23089">
    <property type="entry name" value="HISTIDINE TRIAD HIT PROTEIN"/>
    <property type="match status" value="1"/>
</dbReference>
<dbReference type="PROSITE" id="PS00892">
    <property type="entry name" value="HIT_1"/>
    <property type="match status" value="1"/>
</dbReference>
<dbReference type="Gene3D" id="3.30.428.10">
    <property type="entry name" value="HIT-like"/>
    <property type="match status" value="1"/>
</dbReference>
<dbReference type="AlphaFoldDB" id="A0A1M5URR3"/>
<dbReference type="Pfam" id="PF11969">
    <property type="entry name" value="DcpS_C"/>
    <property type="match status" value="1"/>
</dbReference>
<evidence type="ECO:0000313" key="5">
    <source>
        <dbReference type="EMBL" id="SHH65614.1"/>
    </source>
</evidence>
<dbReference type="RefSeq" id="WP_072743308.1">
    <property type="nucleotide sequence ID" value="NZ_FQXR01000003.1"/>
</dbReference>
<dbReference type="EMBL" id="FQXR01000003">
    <property type="protein sequence ID" value="SHH65614.1"/>
    <property type="molecule type" value="Genomic_DNA"/>
</dbReference>
<dbReference type="InterPro" id="IPR019808">
    <property type="entry name" value="Histidine_triad_CS"/>
</dbReference>
<dbReference type="Proteomes" id="UP000184389">
    <property type="component" value="Unassembled WGS sequence"/>
</dbReference>
<dbReference type="GO" id="GO:0003824">
    <property type="term" value="F:catalytic activity"/>
    <property type="evidence" value="ECO:0007669"/>
    <property type="project" value="InterPro"/>
</dbReference>
<dbReference type="OrthoDB" id="9784774at2"/>
<feature type="short sequence motif" description="Histidine triad motif" evidence="2 3">
    <location>
        <begin position="98"/>
        <end position="102"/>
    </location>
</feature>
<protein>
    <submittedName>
        <fullName evidence="5">Histidine triad (HIT) family protein</fullName>
    </submittedName>
</protein>
<dbReference type="PRINTS" id="PR00332">
    <property type="entry name" value="HISTRIAD"/>
</dbReference>
<evidence type="ECO:0000256" key="2">
    <source>
        <dbReference type="PIRSR" id="PIRSR601310-3"/>
    </source>
</evidence>
<keyword evidence="6" id="KW-1185">Reference proteome</keyword>